<dbReference type="Proteomes" id="UP000222542">
    <property type="component" value="Unassembled WGS sequence"/>
</dbReference>
<dbReference type="PANTHER" id="PTHR33022:SF13">
    <property type="entry name" value="UBIQUITIN-LIKE PROTEASE FAMILY PROFILE DOMAIN-CONTAINING PROTEIN"/>
    <property type="match status" value="1"/>
</dbReference>
<reference evidence="1 2" key="2">
    <citation type="journal article" date="2017" name="Genome Biol.">
        <title>New reference genome sequences of hot pepper reveal the massive evolution of plant disease-resistance genes by retroduplication.</title>
        <authorList>
            <person name="Kim S."/>
            <person name="Park J."/>
            <person name="Yeom S.I."/>
            <person name="Kim Y.M."/>
            <person name="Seo E."/>
            <person name="Kim K.T."/>
            <person name="Kim M.S."/>
            <person name="Lee J.M."/>
            <person name="Cheong K."/>
            <person name="Shin H.S."/>
            <person name="Kim S.B."/>
            <person name="Han K."/>
            <person name="Lee J."/>
            <person name="Park M."/>
            <person name="Lee H.A."/>
            <person name="Lee H.Y."/>
            <person name="Lee Y."/>
            <person name="Oh S."/>
            <person name="Lee J.H."/>
            <person name="Choi E."/>
            <person name="Choi E."/>
            <person name="Lee S.E."/>
            <person name="Jeon J."/>
            <person name="Kim H."/>
            <person name="Choi G."/>
            <person name="Song H."/>
            <person name="Lee J."/>
            <person name="Lee S.C."/>
            <person name="Kwon J.K."/>
            <person name="Lee H.Y."/>
            <person name="Koo N."/>
            <person name="Hong Y."/>
            <person name="Kim R.W."/>
            <person name="Kang W.H."/>
            <person name="Huh J.H."/>
            <person name="Kang B.C."/>
            <person name="Yang T.J."/>
            <person name="Lee Y.H."/>
            <person name="Bennetzen J.L."/>
            <person name="Choi D."/>
        </authorList>
    </citation>
    <scope>NUCLEOTIDE SEQUENCE [LARGE SCALE GENOMIC DNA]</scope>
    <source>
        <strain evidence="2">cv. CM334</strain>
    </source>
</reference>
<dbReference type="Gramene" id="PHT76591">
    <property type="protein sequence ID" value="PHT76591"/>
    <property type="gene ID" value="T459_20113"/>
</dbReference>
<dbReference type="AlphaFoldDB" id="A0A2G2Z3V9"/>
<evidence type="ECO:0000313" key="2">
    <source>
        <dbReference type="Proteomes" id="UP000222542"/>
    </source>
</evidence>
<evidence type="ECO:0008006" key="3">
    <source>
        <dbReference type="Google" id="ProtNLM"/>
    </source>
</evidence>
<comment type="caution">
    <text evidence="1">The sequence shown here is derived from an EMBL/GenBank/DDBJ whole genome shotgun (WGS) entry which is preliminary data.</text>
</comment>
<keyword evidence="2" id="KW-1185">Reference proteome</keyword>
<reference evidence="1 2" key="1">
    <citation type="journal article" date="2014" name="Nat. Genet.">
        <title>Genome sequence of the hot pepper provides insights into the evolution of pungency in Capsicum species.</title>
        <authorList>
            <person name="Kim S."/>
            <person name="Park M."/>
            <person name="Yeom S.I."/>
            <person name="Kim Y.M."/>
            <person name="Lee J.M."/>
            <person name="Lee H.A."/>
            <person name="Seo E."/>
            <person name="Choi J."/>
            <person name="Cheong K."/>
            <person name="Kim K.T."/>
            <person name="Jung K."/>
            <person name="Lee G.W."/>
            <person name="Oh S.K."/>
            <person name="Bae C."/>
            <person name="Kim S.B."/>
            <person name="Lee H.Y."/>
            <person name="Kim S.Y."/>
            <person name="Kim M.S."/>
            <person name="Kang B.C."/>
            <person name="Jo Y.D."/>
            <person name="Yang H.B."/>
            <person name="Jeong H.J."/>
            <person name="Kang W.H."/>
            <person name="Kwon J.K."/>
            <person name="Shin C."/>
            <person name="Lim J.Y."/>
            <person name="Park J.H."/>
            <person name="Huh J.H."/>
            <person name="Kim J.S."/>
            <person name="Kim B.D."/>
            <person name="Cohen O."/>
            <person name="Paran I."/>
            <person name="Suh M.C."/>
            <person name="Lee S.B."/>
            <person name="Kim Y.K."/>
            <person name="Shin Y."/>
            <person name="Noh S.J."/>
            <person name="Park J."/>
            <person name="Seo Y.S."/>
            <person name="Kwon S.Y."/>
            <person name="Kim H.A."/>
            <person name="Park J.M."/>
            <person name="Kim H.J."/>
            <person name="Choi S.B."/>
            <person name="Bosland P.W."/>
            <person name="Reeves G."/>
            <person name="Jo S.H."/>
            <person name="Lee B.W."/>
            <person name="Cho H.T."/>
            <person name="Choi H.S."/>
            <person name="Lee M.S."/>
            <person name="Yu Y."/>
            <person name="Do Choi Y."/>
            <person name="Park B.S."/>
            <person name="van Deynze A."/>
            <person name="Ashrafi H."/>
            <person name="Hill T."/>
            <person name="Kim W.T."/>
            <person name="Pai H.S."/>
            <person name="Ahn H.K."/>
            <person name="Yeam I."/>
            <person name="Giovannoni J.J."/>
            <person name="Rose J.K."/>
            <person name="Sorensen I."/>
            <person name="Lee S.J."/>
            <person name="Kim R.W."/>
            <person name="Choi I.Y."/>
            <person name="Choi B.S."/>
            <person name="Lim J.S."/>
            <person name="Lee Y.H."/>
            <person name="Choi D."/>
        </authorList>
    </citation>
    <scope>NUCLEOTIDE SEQUENCE [LARGE SCALE GENOMIC DNA]</scope>
    <source>
        <strain evidence="2">cv. CM334</strain>
    </source>
</reference>
<evidence type="ECO:0000313" key="1">
    <source>
        <dbReference type="EMBL" id="PHT76591.1"/>
    </source>
</evidence>
<organism evidence="1 2">
    <name type="scientific">Capsicum annuum</name>
    <name type="common">Capsicum pepper</name>
    <dbReference type="NCBI Taxonomy" id="4072"/>
    <lineage>
        <taxon>Eukaryota</taxon>
        <taxon>Viridiplantae</taxon>
        <taxon>Streptophyta</taxon>
        <taxon>Embryophyta</taxon>
        <taxon>Tracheophyta</taxon>
        <taxon>Spermatophyta</taxon>
        <taxon>Magnoliopsida</taxon>
        <taxon>eudicotyledons</taxon>
        <taxon>Gunneridae</taxon>
        <taxon>Pentapetalae</taxon>
        <taxon>asterids</taxon>
        <taxon>lamiids</taxon>
        <taxon>Solanales</taxon>
        <taxon>Solanaceae</taxon>
        <taxon>Solanoideae</taxon>
        <taxon>Capsiceae</taxon>
        <taxon>Capsicum</taxon>
    </lineage>
</organism>
<dbReference type="EMBL" id="AYRZ02000007">
    <property type="protein sequence ID" value="PHT76591.1"/>
    <property type="molecule type" value="Genomic_DNA"/>
</dbReference>
<gene>
    <name evidence="1" type="ORF">T459_20113</name>
</gene>
<dbReference type="PANTHER" id="PTHR33022">
    <property type="entry name" value="DUF1985 DOMAIN-CONTAINING PROTEIN"/>
    <property type="match status" value="1"/>
</dbReference>
<sequence length="86" mass="10042">MGLKERCIRMYNSLKGHDDHEIEIKDFAGMLSTYLSIYNFFEKKECTEWNCGLFVAPYAEFLSDRLQIPSSDFNSGLHHTKYPSLL</sequence>
<dbReference type="Gene3D" id="3.40.395.10">
    <property type="entry name" value="Adenoviral Proteinase, Chain A"/>
    <property type="match status" value="1"/>
</dbReference>
<name>A0A2G2Z3V9_CAPAN</name>
<accession>A0A2G2Z3V9</accession>
<proteinExistence type="predicted"/>
<protein>
    <recommendedName>
        <fullName evidence="3">Ubiquitin-like protease family profile domain-containing protein</fullName>
    </recommendedName>
</protein>